<dbReference type="InterPro" id="IPR018062">
    <property type="entry name" value="HTH_AraC-typ_CS"/>
</dbReference>
<reference evidence="6 7" key="1">
    <citation type="submission" date="2017-07" db="EMBL/GenBank/DDBJ databases">
        <title>Genome sequencing and assembly of Paenibacillus rigui.</title>
        <authorList>
            <person name="Mayilraj S."/>
        </authorList>
    </citation>
    <scope>NUCLEOTIDE SEQUENCE [LARGE SCALE GENOMIC DNA]</scope>
    <source>
        <strain evidence="6 7">JCM 16352</strain>
    </source>
</reference>
<keyword evidence="7" id="KW-1185">Reference proteome</keyword>
<dbReference type="Pfam" id="PF12833">
    <property type="entry name" value="HTH_18"/>
    <property type="match status" value="1"/>
</dbReference>
<evidence type="ECO:0000256" key="1">
    <source>
        <dbReference type="ARBA" id="ARBA00023015"/>
    </source>
</evidence>
<dbReference type="InterPro" id="IPR037923">
    <property type="entry name" value="HTH-like"/>
</dbReference>
<dbReference type="PROSITE" id="PS01124">
    <property type="entry name" value="HTH_ARAC_FAMILY_2"/>
    <property type="match status" value="1"/>
</dbReference>
<dbReference type="Gene3D" id="2.60.120.10">
    <property type="entry name" value="Jelly Rolls"/>
    <property type="match status" value="1"/>
</dbReference>
<dbReference type="SMART" id="SM00342">
    <property type="entry name" value="HTH_ARAC"/>
    <property type="match status" value="1"/>
</dbReference>
<gene>
    <name evidence="6" type="ORF">CF651_28985</name>
</gene>
<dbReference type="PRINTS" id="PR00032">
    <property type="entry name" value="HTHARAC"/>
</dbReference>
<dbReference type="EMBL" id="NMQW01000057">
    <property type="protein sequence ID" value="OXM82709.1"/>
    <property type="molecule type" value="Genomic_DNA"/>
</dbReference>
<feature type="domain" description="HTH araC/xylS-type" evidence="5">
    <location>
        <begin position="207"/>
        <end position="305"/>
    </location>
</feature>
<organism evidence="6 7">
    <name type="scientific">Paenibacillus rigui</name>
    <dbReference type="NCBI Taxonomy" id="554312"/>
    <lineage>
        <taxon>Bacteria</taxon>
        <taxon>Bacillati</taxon>
        <taxon>Bacillota</taxon>
        <taxon>Bacilli</taxon>
        <taxon>Bacillales</taxon>
        <taxon>Paenibacillaceae</taxon>
        <taxon>Paenibacillus</taxon>
    </lineage>
</organism>
<feature type="compositionally biased region" description="Polar residues" evidence="4">
    <location>
        <begin position="1"/>
        <end position="10"/>
    </location>
</feature>
<evidence type="ECO:0000256" key="3">
    <source>
        <dbReference type="ARBA" id="ARBA00023163"/>
    </source>
</evidence>
<dbReference type="Pfam" id="PF02311">
    <property type="entry name" value="AraC_binding"/>
    <property type="match status" value="1"/>
</dbReference>
<feature type="region of interest" description="Disordered" evidence="4">
    <location>
        <begin position="1"/>
        <end position="20"/>
    </location>
</feature>
<name>A0A229UIH0_9BACL</name>
<dbReference type="InterPro" id="IPR020449">
    <property type="entry name" value="Tscrpt_reg_AraC-type_HTH"/>
</dbReference>
<comment type="caution">
    <text evidence="6">The sequence shown here is derived from an EMBL/GenBank/DDBJ whole genome shotgun (WGS) entry which is preliminary data.</text>
</comment>
<dbReference type="SUPFAM" id="SSF51215">
    <property type="entry name" value="Regulatory protein AraC"/>
    <property type="match status" value="1"/>
</dbReference>
<evidence type="ECO:0000313" key="6">
    <source>
        <dbReference type="EMBL" id="OXM82709.1"/>
    </source>
</evidence>
<evidence type="ECO:0000256" key="2">
    <source>
        <dbReference type="ARBA" id="ARBA00023125"/>
    </source>
</evidence>
<sequence>MKNQSHSKAGSTALPPLLPASTGDVQDKPAFTFSVKDSFHLDHSVRTNSFNMTQNHAHDSYEIYYMRTGERFYFIKDRSYHVNKGDLVLIQPNVLHKTTESRSPNHERILINFKESFMAHIHGEIVKGLFQVFEEGPVFRLDARELLAVDTIMEKMLREKKQPDDASEGYMKLLLGELLLIILRHVRQSDLRSRNAEHPTTLHRKVSDIVKHINEHFHEPMSLKGLADHFHISSYYLCRIYKEVTGFSVIEYVNTLRVQEAQKLLKSTRISVTDITEKVGFESSTHFGRIFKAISGMSPLQYRKWAKGE</sequence>
<dbReference type="Proteomes" id="UP000215509">
    <property type="component" value="Unassembled WGS sequence"/>
</dbReference>
<dbReference type="InterPro" id="IPR014710">
    <property type="entry name" value="RmlC-like_jellyroll"/>
</dbReference>
<dbReference type="AlphaFoldDB" id="A0A229UIH0"/>
<keyword evidence="3" id="KW-0804">Transcription</keyword>
<evidence type="ECO:0000259" key="5">
    <source>
        <dbReference type="PROSITE" id="PS01124"/>
    </source>
</evidence>
<dbReference type="RefSeq" id="WP_094018351.1">
    <property type="nucleotide sequence ID" value="NZ_NMQW01000057.1"/>
</dbReference>
<dbReference type="PANTHER" id="PTHR43280:SF28">
    <property type="entry name" value="HTH-TYPE TRANSCRIPTIONAL ACTIVATOR RHAS"/>
    <property type="match status" value="1"/>
</dbReference>
<dbReference type="Gene3D" id="1.10.10.60">
    <property type="entry name" value="Homeodomain-like"/>
    <property type="match status" value="2"/>
</dbReference>
<dbReference type="GO" id="GO:0003700">
    <property type="term" value="F:DNA-binding transcription factor activity"/>
    <property type="evidence" value="ECO:0007669"/>
    <property type="project" value="InterPro"/>
</dbReference>
<dbReference type="InterPro" id="IPR018060">
    <property type="entry name" value="HTH_AraC"/>
</dbReference>
<accession>A0A229UIH0</accession>
<dbReference type="OrthoDB" id="506156at2"/>
<protein>
    <submittedName>
        <fullName evidence="6">AraC family transcriptional regulator</fullName>
    </submittedName>
</protein>
<dbReference type="InterPro" id="IPR003313">
    <property type="entry name" value="AraC-bd"/>
</dbReference>
<dbReference type="SUPFAM" id="SSF46689">
    <property type="entry name" value="Homeodomain-like"/>
    <property type="match status" value="2"/>
</dbReference>
<evidence type="ECO:0000313" key="7">
    <source>
        <dbReference type="Proteomes" id="UP000215509"/>
    </source>
</evidence>
<dbReference type="GO" id="GO:0043565">
    <property type="term" value="F:sequence-specific DNA binding"/>
    <property type="evidence" value="ECO:0007669"/>
    <property type="project" value="InterPro"/>
</dbReference>
<dbReference type="InterPro" id="IPR009057">
    <property type="entry name" value="Homeodomain-like_sf"/>
</dbReference>
<keyword evidence="2" id="KW-0238">DNA-binding</keyword>
<proteinExistence type="predicted"/>
<evidence type="ECO:0000256" key="4">
    <source>
        <dbReference type="SAM" id="MobiDB-lite"/>
    </source>
</evidence>
<keyword evidence="1" id="KW-0805">Transcription regulation</keyword>
<dbReference type="PANTHER" id="PTHR43280">
    <property type="entry name" value="ARAC-FAMILY TRANSCRIPTIONAL REGULATOR"/>
    <property type="match status" value="1"/>
</dbReference>
<dbReference type="PROSITE" id="PS00041">
    <property type="entry name" value="HTH_ARAC_FAMILY_1"/>
    <property type="match status" value="1"/>
</dbReference>